<feature type="region of interest" description="Disordered" evidence="1">
    <location>
        <begin position="1"/>
        <end position="54"/>
    </location>
</feature>
<keyword evidence="3" id="KW-1185">Reference proteome</keyword>
<accession>A0A8T0VRZ9</accession>
<feature type="compositionally biased region" description="Basic and acidic residues" evidence="1">
    <location>
        <begin position="79"/>
        <end position="88"/>
    </location>
</feature>
<name>A0A8T0VRZ9_PANVG</name>
<dbReference type="AlphaFoldDB" id="A0A8T0VRZ9"/>
<proteinExistence type="predicted"/>
<feature type="compositionally biased region" description="Pro residues" evidence="1">
    <location>
        <begin position="44"/>
        <end position="54"/>
    </location>
</feature>
<evidence type="ECO:0000313" key="3">
    <source>
        <dbReference type="Proteomes" id="UP000823388"/>
    </source>
</evidence>
<comment type="caution">
    <text evidence="2">The sequence shown here is derived from an EMBL/GenBank/DDBJ whole genome shotgun (WGS) entry which is preliminary data.</text>
</comment>
<evidence type="ECO:0000313" key="2">
    <source>
        <dbReference type="EMBL" id="KAG2637207.1"/>
    </source>
</evidence>
<evidence type="ECO:0000256" key="1">
    <source>
        <dbReference type="SAM" id="MobiDB-lite"/>
    </source>
</evidence>
<organism evidence="2 3">
    <name type="scientific">Panicum virgatum</name>
    <name type="common">Blackwell switchgrass</name>
    <dbReference type="NCBI Taxonomy" id="38727"/>
    <lineage>
        <taxon>Eukaryota</taxon>
        <taxon>Viridiplantae</taxon>
        <taxon>Streptophyta</taxon>
        <taxon>Embryophyta</taxon>
        <taxon>Tracheophyta</taxon>
        <taxon>Spermatophyta</taxon>
        <taxon>Magnoliopsida</taxon>
        <taxon>Liliopsida</taxon>
        <taxon>Poales</taxon>
        <taxon>Poaceae</taxon>
        <taxon>PACMAD clade</taxon>
        <taxon>Panicoideae</taxon>
        <taxon>Panicodae</taxon>
        <taxon>Paniceae</taxon>
        <taxon>Panicinae</taxon>
        <taxon>Panicum</taxon>
        <taxon>Panicum sect. Hiantes</taxon>
    </lineage>
</organism>
<sequence length="223" mass="24859">MSIPAGRPDAGHRSPITSPSPLEPVARRSPGLVFPGESRLSLTQPPPSIHPSNPPVRPIAMSCDRGASALHLCRQQHAARTDTHERHQIRCGSGRGHHLIPPPTTLLPEHRSLRASSAMKSPDLAPSLQRVCSVQDTRSRTLIGRSWTINTQCLFLLPGTIGQAKTTRHIRWLNRAESRQRRCSICFTEKWCFASYIIPYFHPRNGSSFSFELLITSRKKEIG</sequence>
<dbReference type="EMBL" id="CM029040">
    <property type="protein sequence ID" value="KAG2637207.1"/>
    <property type="molecule type" value="Genomic_DNA"/>
</dbReference>
<dbReference type="Proteomes" id="UP000823388">
    <property type="component" value="Chromosome 2N"/>
</dbReference>
<protein>
    <submittedName>
        <fullName evidence="2">Uncharacterized protein</fullName>
    </submittedName>
</protein>
<feature type="region of interest" description="Disordered" evidence="1">
    <location>
        <begin position="79"/>
        <end position="103"/>
    </location>
</feature>
<gene>
    <name evidence="2" type="ORF">PVAP13_2NG506006</name>
</gene>
<reference evidence="2" key="1">
    <citation type="submission" date="2020-05" db="EMBL/GenBank/DDBJ databases">
        <title>WGS assembly of Panicum virgatum.</title>
        <authorList>
            <person name="Lovell J.T."/>
            <person name="Jenkins J."/>
            <person name="Shu S."/>
            <person name="Juenger T.E."/>
            <person name="Schmutz J."/>
        </authorList>
    </citation>
    <scope>NUCLEOTIDE SEQUENCE</scope>
    <source>
        <strain evidence="2">AP13</strain>
    </source>
</reference>